<proteinExistence type="predicted"/>
<dbReference type="GO" id="GO:0016740">
    <property type="term" value="F:transferase activity"/>
    <property type="evidence" value="ECO:0007669"/>
    <property type="project" value="UniProtKB-KW"/>
</dbReference>
<dbReference type="InterPro" id="IPR029044">
    <property type="entry name" value="Nucleotide-diphossugar_trans"/>
</dbReference>
<gene>
    <name evidence="1" type="ORF">GKD68_17930</name>
</gene>
<dbReference type="PANTHER" id="PTHR43179:SF7">
    <property type="entry name" value="RHAMNOSYLTRANSFERASE WBBL"/>
    <property type="match status" value="1"/>
</dbReference>
<dbReference type="SUPFAM" id="SSF53448">
    <property type="entry name" value="Nucleotide-diphospho-sugar transferases"/>
    <property type="match status" value="1"/>
</dbReference>
<accession>A0A6I2NSI3</accession>
<organism evidence="1 2">
    <name type="scientific">Parabacteroides distasonis</name>
    <dbReference type="NCBI Taxonomy" id="823"/>
    <lineage>
        <taxon>Bacteria</taxon>
        <taxon>Pseudomonadati</taxon>
        <taxon>Bacteroidota</taxon>
        <taxon>Bacteroidia</taxon>
        <taxon>Bacteroidales</taxon>
        <taxon>Tannerellaceae</taxon>
        <taxon>Parabacteroides</taxon>
    </lineage>
</organism>
<comment type="caution">
    <text evidence="1">The sequence shown here is derived from an EMBL/GenBank/DDBJ whole genome shotgun (WGS) entry which is preliminary data.</text>
</comment>
<dbReference type="CDD" id="cd04186">
    <property type="entry name" value="GT_2_like_c"/>
    <property type="match status" value="1"/>
</dbReference>
<protein>
    <submittedName>
        <fullName evidence="1">Glycosyltransferase</fullName>
    </submittedName>
</protein>
<evidence type="ECO:0000313" key="2">
    <source>
        <dbReference type="Proteomes" id="UP000432516"/>
    </source>
</evidence>
<evidence type="ECO:0000313" key="1">
    <source>
        <dbReference type="EMBL" id="MRZ56583.1"/>
    </source>
</evidence>
<dbReference type="PANTHER" id="PTHR43179">
    <property type="entry name" value="RHAMNOSYLTRANSFERASE WBBL"/>
    <property type="match status" value="1"/>
</dbReference>
<dbReference type="AlphaFoldDB" id="A0A6I2NSI3"/>
<name>A0A6I2NSI3_PARDI</name>
<reference evidence="1 2" key="1">
    <citation type="journal article" date="2019" name="Nat. Med.">
        <title>A library of human gut bacterial isolates paired with longitudinal multiomics data enables mechanistic microbiome research.</title>
        <authorList>
            <person name="Poyet M."/>
            <person name="Groussin M."/>
            <person name="Gibbons S.M."/>
            <person name="Avila-Pacheco J."/>
            <person name="Jiang X."/>
            <person name="Kearney S.M."/>
            <person name="Perrotta A.R."/>
            <person name="Berdy B."/>
            <person name="Zhao S."/>
            <person name="Lieberman T.D."/>
            <person name="Swanson P.K."/>
            <person name="Smith M."/>
            <person name="Roesemann S."/>
            <person name="Alexander J.E."/>
            <person name="Rich S.A."/>
            <person name="Livny J."/>
            <person name="Vlamakis H."/>
            <person name="Clish C."/>
            <person name="Bullock K."/>
            <person name="Deik A."/>
            <person name="Scott J."/>
            <person name="Pierce K.A."/>
            <person name="Xavier R.J."/>
            <person name="Alm E.J."/>
        </authorList>
    </citation>
    <scope>NUCLEOTIDE SEQUENCE [LARGE SCALE GENOMIC DNA]</scope>
    <source>
        <strain evidence="1 2">BIOML-A2</strain>
    </source>
</reference>
<dbReference type="Proteomes" id="UP000432516">
    <property type="component" value="Unassembled WGS sequence"/>
</dbReference>
<sequence>MDVSVIYVNYRTIQLILDSVKSIKERTLGISYEIIVVDNACDEESFRLIKDRYPEIICIQSVDNLGFGKGNNLGIEQAQGDFVLFLNPDTVLRNNAIDILCRFMKDNPSVGGCGGNLYDEEGNATTSFSRKYPSFLWELLGILYIPSLCISSRRSLFFNYEGKPIKVASVIGADLMVRRTVLSSVGGFDADFFMNYEETELCLRIHRSGWDIYSVPSAQITHLEGRASYIKQSRLYFLYEGQYIYFRKVYGKFGCRLIFAITQLKSYVRIFQFLLLGNRKRGAYWKMKLETNREVWNSERIKRILK</sequence>
<dbReference type="EMBL" id="WKNE01000018">
    <property type="protein sequence ID" value="MRZ56583.1"/>
    <property type="molecule type" value="Genomic_DNA"/>
</dbReference>
<dbReference type="Pfam" id="PF13641">
    <property type="entry name" value="Glyco_tranf_2_3"/>
    <property type="match status" value="1"/>
</dbReference>
<dbReference type="Gene3D" id="3.90.550.10">
    <property type="entry name" value="Spore Coat Polysaccharide Biosynthesis Protein SpsA, Chain A"/>
    <property type="match status" value="1"/>
</dbReference>
<keyword evidence="1" id="KW-0808">Transferase</keyword>